<dbReference type="PROSITE" id="PS00086">
    <property type="entry name" value="CYTOCHROME_P450"/>
    <property type="match status" value="1"/>
</dbReference>
<gene>
    <name evidence="8" type="ORF">R1sor_005409</name>
</gene>
<dbReference type="InterPro" id="IPR036396">
    <property type="entry name" value="Cyt_P450_sf"/>
</dbReference>
<comment type="caution">
    <text evidence="8">The sequence shown here is derived from an EMBL/GenBank/DDBJ whole genome shotgun (WGS) entry which is preliminary data.</text>
</comment>
<keyword evidence="5 6" id="KW-0349">Heme</keyword>
<comment type="similarity">
    <text evidence="1 6">Belongs to the cytochrome P450 family.</text>
</comment>
<evidence type="ECO:0000256" key="6">
    <source>
        <dbReference type="RuleBase" id="RU000461"/>
    </source>
</evidence>
<sequence>MERRWSLGQPVPAAAVALAMTFLAVVVTVFIRSGKSKFRMPPGPMGFPILGCLPLLGARPHESLAKLAKKYGSLMSITLGSVKVVVATSPEVTAEFLKTNDKIWSSRYTTTAGKILSYDGSDIVFSEMGPKWRYARKIFMMELFTPKRLADFQPSRKQEILRGVNDAITRSDGGAETVQLDVILAKVATNIVIRMLMNERSLSEKAAQIKNSDMFRETIKSTFKLLEGFYLGDYVPWLDRIDPQGMKKQMHAVAKNVDALAQTILDDHKMKFEINRKDLQGNSNKARSGEVEDIVDALLTRPRDADGQYLSEKEMKAIITNIIFAGTDTNSGTVEAALRELLRNPHVMEKALAEMDSVVGRERLVEESDLPNLPYVNAIVRETFRLHPAGAILVPHLSTDDCEIQGYKIPAKTTLFVNTWAIQRDPNVYERPLDFYPERFLGNKKDVHGQDFDLLPFGSGRRICPGKGLALLVVPYTLAIFIQTCNLRLPGDMKPAEDYSAEVSSAEGHHLEALVTPRLSKDLFLNTAI</sequence>
<dbReference type="GO" id="GO:0046872">
    <property type="term" value="F:metal ion binding"/>
    <property type="evidence" value="ECO:0007669"/>
    <property type="project" value="UniProtKB-KW"/>
</dbReference>
<evidence type="ECO:0008006" key="10">
    <source>
        <dbReference type="Google" id="ProtNLM"/>
    </source>
</evidence>
<evidence type="ECO:0000256" key="4">
    <source>
        <dbReference type="ARBA" id="ARBA00023004"/>
    </source>
</evidence>
<dbReference type="PRINTS" id="PR00385">
    <property type="entry name" value="P450"/>
</dbReference>
<proteinExistence type="inferred from homology"/>
<dbReference type="Gene3D" id="1.10.630.10">
    <property type="entry name" value="Cytochrome P450"/>
    <property type="match status" value="1"/>
</dbReference>
<dbReference type="InterPro" id="IPR017972">
    <property type="entry name" value="Cyt_P450_CS"/>
</dbReference>
<keyword evidence="7" id="KW-0812">Transmembrane</keyword>
<keyword evidence="2 5" id="KW-0479">Metal-binding</keyword>
<dbReference type="CDD" id="cd20618">
    <property type="entry name" value="CYP71_clan"/>
    <property type="match status" value="1"/>
</dbReference>
<keyword evidence="3 6" id="KW-0560">Oxidoreductase</keyword>
<evidence type="ECO:0000256" key="2">
    <source>
        <dbReference type="ARBA" id="ARBA00022723"/>
    </source>
</evidence>
<feature type="transmembrane region" description="Helical" evidence="7">
    <location>
        <begin position="12"/>
        <end position="31"/>
    </location>
</feature>
<evidence type="ECO:0000256" key="7">
    <source>
        <dbReference type="SAM" id="Phobius"/>
    </source>
</evidence>
<dbReference type="GO" id="GO:0004497">
    <property type="term" value="F:monooxygenase activity"/>
    <property type="evidence" value="ECO:0007669"/>
    <property type="project" value="UniProtKB-KW"/>
</dbReference>
<evidence type="ECO:0000313" key="8">
    <source>
        <dbReference type="EMBL" id="KAL3691758.1"/>
    </source>
</evidence>
<dbReference type="EMBL" id="JBJQOH010000003">
    <property type="protein sequence ID" value="KAL3691758.1"/>
    <property type="molecule type" value="Genomic_DNA"/>
</dbReference>
<name>A0ABD3HJG5_9MARC</name>
<dbReference type="GO" id="GO:0044550">
    <property type="term" value="P:secondary metabolite biosynthetic process"/>
    <property type="evidence" value="ECO:0007669"/>
    <property type="project" value="UniProtKB-ARBA"/>
</dbReference>
<evidence type="ECO:0000256" key="5">
    <source>
        <dbReference type="PIRSR" id="PIRSR602401-1"/>
    </source>
</evidence>
<evidence type="ECO:0000313" key="9">
    <source>
        <dbReference type="Proteomes" id="UP001633002"/>
    </source>
</evidence>
<organism evidence="8 9">
    <name type="scientific">Riccia sorocarpa</name>
    <dbReference type="NCBI Taxonomy" id="122646"/>
    <lineage>
        <taxon>Eukaryota</taxon>
        <taxon>Viridiplantae</taxon>
        <taxon>Streptophyta</taxon>
        <taxon>Embryophyta</taxon>
        <taxon>Marchantiophyta</taxon>
        <taxon>Marchantiopsida</taxon>
        <taxon>Marchantiidae</taxon>
        <taxon>Marchantiales</taxon>
        <taxon>Ricciaceae</taxon>
        <taxon>Riccia</taxon>
    </lineage>
</organism>
<dbReference type="Pfam" id="PF00067">
    <property type="entry name" value="p450"/>
    <property type="match status" value="1"/>
</dbReference>
<dbReference type="SUPFAM" id="SSF48264">
    <property type="entry name" value="Cytochrome P450"/>
    <property type="match status" value="1"/>
</dbReference>
<evidence type="ECO:0000256" key="3">
    <source>
        <dbReference type="ARBA" id="ARBA00023002"/>
    </source>
</evidence>
<dbReference type="InterPro" id="IPR002401">
    <property type="entry name" value="Cyt_P450_E_grp-I"/>
</dbReference>
<evidence type="ECO:0000256" key="1">
    <source>
        <dbReference type="ARBA" id="ARBA00010617"/>
    </source>
</evidence>
<accession>A0ABD3HJG5</accession>
<keyword evidence="6" id="KW-0503">Monooxygenase</keyword>
<keyword evidence="9" id="KW-1185">Reference proteome</keyword>
<dbReference type="AlphaFoldDB" id="A0ABD3HJG5"/>
<dbReference type="PRINTS" id="PR00463">
    <property type="entry name" value="EP450I"/>
</dbReference>
<reference evidence="8 9" key="1">
    <citation type="submission" date="2024-09" db="EMBL/GenBank/DDBJ databases">
        <title>Chromosome-scale assembly of Riccia sorocarpa.</title>
        <authorList>
            <person name="Paukszto L."/>
        </authorList>
    </citation>
    <scope>NUCLEOTIDE SEQUENCE [LARGE SCALE GENOMIC DNA]</scope>
    <source>
        <strain evidence="8">LP-2024</strain>
        <tissue evidence="8">Aerial parts of the thallus</tissue>
    </source>
</reference>
<dbReference type="PANTHER" id="PTHR47944:SF4">
    <property type="entry name" value="OS09G0441700 PROTEIN"/>
    <property type="match status" value="1"/>
</dbReference>
<comment type="cofactor">
    <cofactor evidence="5">
        <name>heme</name>
        <dbReference type="ChEBI" id="CHEBI:30413"/>
    </cofactor>
</comment>
<dbReference type="InterPro" id="IPR001128">
    <property type="entry name" value="Cyt_P450"/>
</dbReference>
<dbReference type="PANTHER" id="PTHR47944">
    <property type="entry name" value="CYTOCHROME P450 98A9"/>
    <property type="match status" value="1"/>
</dbReference>
<keyword evidence="7" id="KW-0472">Membrane</keyword>
<protein>
    <recommendedName>
        <fullName evidence="10">Cytochrome P450</fullName>
    </recommendedName>
</protein>
<keyword evidence="4 5" id="KW-0408">Iron</keyword>
<keyword evidence="7" id="KW-1133">Transmembrane helix</keyword>
<dbReference type="Proteomes" id="UP001633002">
    <property type="component" value="Unassembled WGS sequence"/>
</dbReference>
<feature type="binding site" description="axial binding residue" evidence="5">
    <location>
        <position position="464"/>
    </location>
    <ligand>
        <name>heme</name>
        <dbReference type="ChEBI" id="CHEBI:30413"/>
    </ligand>
    <ligandPart>
        <name>Fe</name>
        <dbReference type="ChEBI" id="CHEBI:18248"/>
    </ligandPart>
</feature>